<dbReference type="NCBIfam" id="TIGR01451">
    <property type="entry name" value="B_ant_repeat"/>
    <property type="match status" value="4"/>
</dbReference>
<comment type="subcellular location">
    <subcellularLocation>
        <location evidence="1">Secreted</location>
    </subcellularLocation>
</comment>
<sequence>MAAYKMRRGRVLKGLSALIAFLMVMTLNFSTKIVYPADFDGSVTLEGFNVDTKDWDGDWTTGNLGKSYAEGEYFPGRAKISNFQSLYPGFQNFPDLTIWYSAAYPIGGGGEWGMFVDLVKGIQVGTDELGFAEGWPMADGNAYPLGTAENVNIAQNHPGENTWDGYELLNLPNSQMNRSAISGTIGEVGSIYDQRRSFIVTAEDIMNALEAQGKDPDTVDSFYIYFELHLARTSIFSRDLQKAYASGAPAGWGGYIYDTLDFDPIGYGSGPETGSSGHFGMLDVKGSRDVQLPDAPETYRTVTGKKFLDANNNGMFDVGESGLPNWTIKLIGKIEDILVPLETKTDANGVYTFEGLSYGSELLVYEMMEPNYMQTYPNKVESLPIGAVSYKEDVLGEVRWRWRIPSMLMPDQGSTIISGVDFGNFLPDPKIEVTKTGDELSKIGDTIKFTVTVKNTGNVPLNLVSISDDKFGPLDAGSIANGFGPSLAVGATESHEFEMIIPETEDDPFINKVTAVYKYMEVEAKGEATHETNLFKPSYTIEKKVDKAKAVPGETVHYTVTVKNTSSLDTPETTFVLTDELLGFKDATAKTFKLLPGQSKTFDGDEMNYVIPEDSERGSVIKNEASYVTSFENFPNVYDGSASAETTVVYPIIKITKDGDPLSKIGDEVTYSFEVENIGDVPLELVKVYDDSFKYDLTALFTKKTFAVGEKEKVTQKFTIPSDAADPFINSVTATFKYVNGLFTKEVSNSDTHTVELFQPGITIEKTADKDVSMIGDTINYKIIVKNTSSMDAPNLIYSVVDDHAGNVVTDAEFASGESKEYTYTYIIKPEDVSPVKNKASVTASPKGFPNILDASDSHEVKLFVPDITIEKTADTEISKVGDTINYTITVKNLTKEDFAPDMKVHVTDPMLGLDETFELASGMTKTFKVPYVVKAADDPDYMTKYGWTELKNTVKLTASPMGFELLSKFELEDSVSVDLVHPHIKLEKSVNTSMAHVGDTLTYTVKITNTGDIDLVNVVVKDTLAGTLSGFTGSLAIGASEEVQYTRLLTTADIGMLENTASVLANPAGLPNEIRDSDTEIVEVRQRLYMETGWAFGGDYAIPINTLVGNAKWGWTNGPLPEGSYIFPIYTGAGQNDVTKGLLAGKLYVEYHDKLVSLRYEMEPGFSLKKIHLYVGETPLPVKKTGKTSVYTADPGQFPYKPVITDQTTSFTYEITLKKAGPIYIAAHSETYVPFWEMNAFYNTTKY</sequence>
<dbReference type="PANTHER" id="PTHR34819:SF3">
    <property type="entry name" value="CELL SURFACE PROTEIN"/>
    <property type="match status" value="1"/>
</dbReference>
<evidence type="ECO:0000256" key="3">
    <source>
        <dbReference type="ARBA" id="ARBA00022729"/>
    </source>
</evidence>
<dbReference type="Gene3D" id="2.60.40.10">
    <property type="entry name" value="Immunoglobulins"/>
    <property type="match status" value="4"/>
</dbReference>
<dbReference type="InterPro" id="IPR047589">
    <property type="entry name" value="DUF11_rpt"/>
</dbReference>
<evidence type="ECO:0000259" key="4">
    <source>
        <dbReference type="Pfam" id="PF17210"/>
    </source>
</evidence>
<dbReference type="eggNOG" id="ENOG503314X">
    <property type="taxonomic scope" value="Bacteria"/>
</dbReference>
<dbReference type="EMBL" id="FOVK01000009">
    <property type="protein sequence ID" value="SFN98445.1"/>
    <property type="molecule type" value="Genomic_DNA"/>
</dbReference>
<dbReference type="GO" id="GO:0005576">
    <property type="term" value="C:extracellular region"/>
    <property type="evidence" value="ECO:0007669"/>
    <property type="project" value="UniProtKB-SubCell"/>
</dbReference>
<feature type="domain" description="DUF7507" evidence="5">
    <location>
        <begin position="983"/>
        <end position="1069"/>
    </location>
</feature>
<evidence type="ECO:0000259" key="5">
    <source>
        <dbReference type="Pfam" id="PF24346"/>
    </source>
</evidence>
<evidence type="ECO:0000313" key="6">
    <source>
        <dbReference type="EMBL" id="SFN98445.1"/>
    </source>
</evidence>
<gene>
    <name evidence="6" type="ORF">SAMN04488695_10954</name>
</gene>
<feature type="domain" description="DUF7507" evidence="5">
    <location>
        <begin position="651"/>
        <end position="738"/>
    </location>
</feature>
<feature type="domain" description="SD-repeat containing protein B" evidence="4">
    <location>
        <begin position="307"/>
        <end position="376"/>
    </location>
</feature>
<dbReference type="AlphaFoldDB" id="A0A1I5DGR9"/>
<organism evidence="6 7">
    <name type="scientific">Proteiniclasticum ruminis</name>
    <dbReference type="NCBI Taxonomy" id="398199"/>
    <lineage>
        <taxon>Bacteria</taxon>
        <taxon>Bacillati</taxon>
        <taxon>Bacillota</taxon>
        <taxon>Clostridia</taxon>
        <taxon>Eubacteriales</taxon>
        <taxon>Clostridiaceae</taxon>
        <taxon>Proteiniclasticum</taxon>
    </lineage>
</organism>
<keyword evidence="2" id="KW-0964">Secreted</keyword>
<feature type="domain" description="DUF7507" evidence="5">
    <location>
        <begin position="429"/>
        <end position="491"/>
    </location>
</feature>
<evidence type="ECO:0000313" key="7">
    <source>
        <dbReference type="Proteomes" id="UP000181899"/>
    </source>
</evidence>
<proteinExistence type="predicted"/>
<keyword evidence="3" id="KW-0732">Signal</keyword>
<dbReference type="Pfam" id="PF24346">
    <property type="entry name" value="DUF7507"/>
    <property type="match status" value="4"/>
</dbReference>
<accession>A0A1I5DGR9</accession>
<name>A0A1I5DGR9_9CLOT</name>
<reference evidence="6 7" key="1">
    <citation type="submission" date="2016-10" db="EMBL/GenBank/DDBJ databases">
        <authorList>
            <person name="de Groot N.N."/>
        </authorList>
    </citation>
    <scope>NUCLEOTIDE SEQUENCE [LARGE SCALE GENOMIC DNA]</scope>
    <source>
        <strain evidence="6 7">ML2</strain>
    </source>
</reference>
<dbReference type="InterPro" id="IPR051172">
    <property type="entry name" value="Chlamydia_OmcB"/>
</dbReference>
<dbReference type="RefSeq" id="WP_074912538.1">
    <property type="nucleotide sequence ID" value="NZ_FOVK01000009.1"/>
</dbReference>
<dbReference type="InterPro" id="IPR033764">
    <property type="entry name" value="Sdr_B"/>
</dbReference>
<dbReference type="STRING" id="398199.SAMN05421804_10389"/>
<evidence type="ECO:0000256" key="1">
    <source>
        <dbReference type="ARBA" id="ARBA00004613"/>
    </source>
</evidence>
<keyword evidence="7" id="KW-1185">Reference proteome</keyword>
<dbReference type="InterPro" id="IPR055354">
    <property type="entry name" value="DUF7507"/>
</dbReference>
<dbReference type="Proteomes" id="UP000181899">
    <property type="component" value="Unassembled WGS sequence"/>
</dbReference>
<evidence type="ECO:0000256" key="2">
    <source>
        <dbReference type="ARBA" id="ARBA00022525"/>
    </source>
</evidence>
<protein>
    <submittedName>
        <fullName evidence="6">Conserved repeat domain-containing protein</fullName>
    </submittedName>
</protein>
<feature type="domain" description="DUF7507" evidence="5">
    <location>
        <begin position="759"/>
        <end position="848"/>
    </location>
</feature>
<dbReference type="InterPro" id="IPR013783">
    <property type="entry name" value="Ig-like_fold"/>
</dbReference>
<dbReference type="PANTHER" id="PTHR34819">
    <property type="entry name" value="LARGE CYSTEINE-RICH PERIPLASMIC PROTEIN OMCB"/>
    <property type="match status" value="1"/>
</dbReference>
<dbReference type="SUPFAM" id="SSF117074">
    <property type="entry name" value="Hypothetical protein PA1324"/>
    <property type="match status" value="1"/>
</dbReference>
<dbReference type="Pfam" id="PF17210">
    <property type="entry name" value="SdrD_B"/>
    <property type="match status" value="1"/>
</dbReference>